<evidence type="ECO:0000256" key="2">
    <source>
        <dbReference type="ARBA" id="ARBA00013977"/>
    </source>
</evidence>
<organism evidence="7 8">
    <name type="scientific">Bicyclus anynana</name>
    <name type="common">Squinting bush brown butterfly</name>
    <dbReference type="NCBI Taxonomy" id="110368"/>
    <lineage>
        <taxon>Eukaryota</taxon>
        <taxon>Metazoa</taxon>
        <taxon>Ecdysozoa</taxon>
        <taxon>Arthropoda</taxon>
        <taxon>Hexapoda</taxon>
        <taxon>Insecta</taxon>
        <taxon>Pterygota</taxon>
        <taxon>Neoptera</taxon>
        <taxon>Endopterygota</taxon>
        <taxon>Lepidoptera</taxon>
        <taxon>Glossata</taxon>
        <taxon>Ditrysia</taxon>
        <taxon>Papilionoidea</taxon>
        <taxon>Nymphalidae</taxon>
        <taxon>Satyrinae</taxon>
        <taxon>Satyrini</taxon>
        <taxon>Mycalesina</taxon>
        <taxon>Bicyclus</taxon>
    </lineage>
</organism>
<protein>
    <recommendedName>
        <fullName evidence="2">Transmembrane protein 267</fullName>
    </recommendedName>
</protein>
<gene>
    <name evidence="8" type="primary">LOC112054396</name>
</gene>
<dbReference type="PANTHER" id="PTHR13628:SF1">
    <property type="entry name" value="TRANSMEMBRANE PROTEIN 267"/>
    <property type="match status" value="1"/>
</dbReference>
<evidence type="ECO:0000256" key="4">
    <source>
        <dbReference type="ARBA" id="ARBA00022989"/>
    </source>
</evidence>
<dbReference type="KEGG" id="bany:112054396"/>
<keyword evidence="5 6" id="KW-0472">Membrane</keyword>
<evidence type="ECO:0000256" key="5">
    <source>
        <dbReference type="ARBA" id="ARBA00023136"/>
    </source>
</evidence>
<proteinExistence type="predicted"/>
<dbReference type="OrthoDB" id="10014558at2759"/>
<name>A0A6J1NYU3_BICAN</name>
<keyword evidence="3 6" id="KW-0812">Transmembrane</keyword>
<dbReference type="InterPro" id="IPR026572">
    <property type="entry name" value="TMEM267"/>
</dbReference>
<dbReference type="RefSeq" id="XP_023949938.1">
    <property type="nucleotide sequence ID" value="XM_024094170.2"/>
</dbReference>
<feature type="transmembrane region" description="Helical" evidence="6">
    <location>
        <begin position="103"/>
        <end position="124"/>
    </location>
</feature>
<feature type="transmembrane region" description="Helical" evidence="6">
    <location>
        <begin position="130"/>
        <end position="147"/>
    </location>
</feature>
<evidence type="ECO:0000256" key="1">
    <source>
        <dbReference type="ARBA" id="ARBA00004141"/>
    </source>
</evidence>
<sequence length="202" mass="23073">MRLLSIILTLSICGAAYMGDYIVFNSKYSSNQMFRAFADTSVHGVIGLLSALLFFSHGMNVTTQAWVCNTLICFLVSAFIDIDHVIVAKSFNLKDIANVNRRGMFHDTSFCTIMSSILLAFSHFTRKQNIYLLTYMIILAFTSHHIRDGNRRGIWFYPYAHTQPLGKCVYVFLICVLPSFLAFIFNYTKPVFSHRVIQYGMV</sequence>
<evidence type="ECO:0000256" key="3">
    <source>
        <dbReference type="ARBA" id="ARBA00022692"/>
    </source>
</evidence>
<dbReference type="AlphaFoldDB" id="A0A6J1NYU3"/>
<evidence type="ECO:0000256" key="6">
    <source>
        <dbReference type="SAM" id="Phobius"/>
    </source>
</evidence>
<evidence type="ECO:0000313" key="8">
    <source>
        <dbReference type="RefSeq" id="XP_023949938.1"/>
    </source>
</evidence>
<comment type="subcellular location">
    <subcellularLocation>
        <location evidence="1">Membrane</location>
        <topology evidence="1">Multi-pass membrane protein</topology>
    </subcellularLocation>
</comment>
<evidence type="ECO:0000313" key="7">
    <source>
        <dbReference type="Proteomes" id="UP001652582"/>
    </source>
</evidence>
<feature type="transmembrane region" description="Helical" evidence="6">
    <location>
        <begin position="36"/>
        <end position="57"/>
    </location>
</feature>
<accession>A0A6J1NYU3</accession>
<dbReference type="PANTHER" id="PTHR13628">
    <property type="entry name" value="TRANSMEMBRANE PROTEIN 267"/>
    <property type="match status" value="1"/>
</dbReference>
<feature type="transmembrane region" description="Helical" evidence="6">
    <location>
        <begin position="6"/>
        <end position="24"/>
    </location>
</feature>
<feature type="transmembrane region" description="Helical" evidence="6">
    <location>
        <begin position="63"/>
        <end position="82"/>
    </location>
</feature>
<reference evidence="8" key="1">
    <citation type="submission" date="2025-08" db="UniProtKB">
        <authorList>
            <consortium name="RefSeq"/>
        </authorList>
    </citation>
    <scope>IDENTIFICATION</scope>
</reference>
<dbReference type="GeneID" id="112054396"/>
<keyword evidence="4 6" id="KW-1133">Transmembrane helix</keyword>
<feature type="transmembrane region" description="Helical" evidence="6">
    <location>
        <begin position="168"/>
        <end position="187"/>
    </location>
</feature>
<dbReference type="Proteomes" id="UP001652582">
    <property type="component" value="Chromosome 27"/>
</dbReference>
<dbReference type="GO" id="GO:0016020">
    <property type="term" value="C:membrane"/>
    <property type="evidence" value="ECO:0007669"/>
    <property type="project" value="UniProtKB-SubCell"/>
</dbReference>
<keyword evidence="7" id="KW-1185">Reference proteome</keyword>